<proteinExistence type="predicted"/>
<keyword evidence="2" id="KW-1185">Reference proteome</keyword>
<evidence type="ECO:0000313" key="2">
    <source>
        <dbReference type="Proteomes" id="UP000617340"/>
    </source>
</evidence>
<comment type="caution">
    <text evidence="1">The sequence shown here is derived from an EMBL/GenBank/DDBJ whole genome shotgun (WGS) entry which is preliminary data.</text>
</comment>
<dbReference type="Proteomes" id="UP000617340">
    <property type="component" value="Unassembled WGS sequence"/>
</dbReference>
<sequence>MVRPYFAYQQKLDYYGRIENGKREPIPSQYAYVFGRQEVESATTTTTTPKLRGTNRKMSRAHHSLLWIVNAYHKA</sequence>
<evidence type="ECO:0000313" key="1">
    <source>
        <dbReference type="EMBL" id="KAF7414157.1"/>
    </source>
</evidence>
<dbReference type="AlphaFoldDB" id="A0A834NMP8"/>
<dbReference type="EMBL" id="JACSDZ010000002">
    <property type="protein sequence ID" value="KAF7414157.1"/>
    <property type="molecule type" value="Genomic_DNA"/>
</dbReference>
<reference evidence="1" key="1">
    <citation type="journal article" date="2020" name="G3 (Bethesda)">
        <title>High-Quality Assemblies for Three Invasive Social Wasps from the &lt;i&gt;Vespula&lt;/i&gt; Genus.</title>
        <authorList>
            <person name="Harrop T.W.R."/>
            <person name="Guhlin J."/>
            <person name="McLaughlin G.M."/>
            <person name="Permina E."/>
            <person name="Stockwell P."/>
            <person name="Gilligan J."/>
            <person name="Le Lec M.F."/>
            <person name="Gruber M.A.M."/>
            <person name="Quinn O."/>
            <person name="Lovegrove M."/>
            <person name="Duncan E.J."/>
            <person name="Remnant E.J."/>
            <person name="Van Eeckhoven J."/>
            <person name="Graham B."/>
            <person name="Knapp R.A."/>
            <person name="Langford K.W."/>
            <person name="Kronenberg Z."/>
            <person name="Press M.O."/>
            <person name="Eacker S.M."/>
            <person name="Wilson-Rankin E.E."/>
            <person name="Purcell J."/>
            <person name="Lester P.J."/>
            <person name="Dearden P.K."/>
        </authorList>
    </citation>
    <scope>NUCLEOTIDE SEQUENCE</scope>
    <source>
        <strain evidence="1">Linc-1</strain>
    </source>
</reference>
<organism evidence="1 2">
    <name type="scientific">Vespula germanica</name>
    <name type="common">German yellow jacket</name>
    <name type="synonym">Paravespula germanica</name>
    <dbReference type="NCBI Taxonomy" id="30212"/>
    <lineage>
        <taxon>Eukaryota</taxon>
        <taxon>Metazoa</taxon>
        <taxon>Ecdysozoa</taxon>
        <taxon>Arthropoda</taxon>
        <taxon>Hexapoda</taxon>
        <taxon>Insecta</taxon>
        <taxon>Pterygota</taxon>
        <taxon>Neoptera</taxon>
        <taxon>Endopterygota</taxon>
        <taxon>Hymenoptera</taxon>
        <taxon>Apocrita</taxon>
        <taxon>Aculeata</taxon>
        <taxon>Vespoidea</taxon>
        <taxon>Vespidae</taxon>
        <taxon>Vespinae</taxon>
        <taxon>Vespula</taxon>
    </lineage>
</organism>
<accession>A0A834NMP8</accession>
<name>A0A834NMP8_VESGE</name>
<protein>
    <submittedName>
        <fullName evidence="1">Uncharacterized protein</fullName>
    </submittedName>
</protein>
<gene>
    <name evidence="1" type="ORF">HZH68_002646</name>
</gene>